<evidence type="ECO:0000313" key="2">
    <source>
        <dbReference type="EMBL" id="USP75704.1"/>
    </source>
</evidence>
<dbReference type="OrthoDB" id="5985073at2759"/>
<dbReference type="Proteomes" id="UP001056012">
    <property type="component" value="Chromosome 2"/>
</dbReference>
<dbReference type="VEuPathDB" id="FungiDB:yc1106_02978"/>
<reference evidence="2" key="1">
    <citation type="submission" date="2021-12" db="EMBL/GenBank/DDBJ databases">
        <title>Curvularia clavata genome.</title>
        <authorList>
            <person name="Cao Y."/>
        </authorList>
    </citation>
    <scope>NUCLEOTIDE SEQUENCE</scope>
    <source>
        <strain evidence="2">Yc1106</strain>
    </source>
</reference>
<protein>
    <recommendedName>
        <fullName evidence="1">F-box domain-containing protein</fullName>
    </recommendedName>
</protein>
<sequence length="563" mass="66126">MNNLPQELVDKICSYLTIEELKKVLLLTRQFRYGAERFCGIYDNFDIEKRNAQEFVECFSGHRLSFLRELKFRPVLPPFQEFDGNGKKPCRETADEVRKRDESFTKEIQWLFHILSLVEDRPSEKQIIGRYRLSVYSPTRKFENRRVCPHHIVIGWRVRLLNIDLPLISSVQSFQIYNNYSKDTGFYFHHTYNGFKVPELKLDLRILVDLATRFPNLEYLGTRTGGFEWCEYWEKENHSPAKDYERDWPGLQRDTRHGFTSAVLSSYRKFPRSLQRAHLDFLNPLSRVLQIHHAQPLPDLVAPFRNDLFSSSLRLLCQNLRFLQLRCIIDESIFLQEDGAVSIWPNLEQLDLMFHPARPNGTWYFHAADGRGSDSVGFPVTDAHYPPYKTTELDKEMDELCEKGGYSIGYDDGMRFRTEPHKRLRPLLEGFAKAAIQMKQLKEAVIWFPLILDSETTLHGGELLELRDPEWDRAWSITYTESSCPIFPGASRRLEWRTAPWRPDPELHRLYQQIGRSKLGDELEEIWQPFPRDDEEEWSDLEDLAKGIFDKDPGCISPTSATF</sequence>
<dbReference type="InterPro" id="IPR001810">
    <property type="entry name" value="F-box_dom"/>
</dbReference>
<feature type="domain" description="F-box" evidence="1">
    <location>
        <begin position="1"/>
        <end position="45"/>
    </location>
</feature>
<evidence type="ECO:0000259" key="1">
    <source>
        <dbReference type="PROSITE" id="PS50181"/>
    </source>
</evidence>
<accession>A0A9Q8Z488</accession>
<dbReference type="AlphaFoldDB" id="A0A9Q8Z488"/>
<name>A0A9Q8Z488_CURCL</name>
<evidence type="ECO:0000313" key="3">
    <source>
        <dbReference type="Proteomes" id="UP001056012"/>
    </source>
</evidence>
<proteinExistence type="predicted"/>
<dbReference type="PROSITE" id="PS50181">
    <property type="entry name" value="FBOX"/>
    <property type="match status" value="1"/>
</dbReference>
<dbReference type="EMBL" id="CP089275">
    <property type="protein sequence ID" value="USP75704.1"/>
    <property type="molecule type" value="Genomic_DNA"/>
</dbReference>
<gene>
    <name evidence="2" type="ORF">yc1106_02978</name>
</gene>
<keyword evidence="3" id="KW-1185">Reference proteome</keyword>
<organism evidence="2 3">
    <name type="scientific">Curvularia clavata</name>
    <dbReference type="NCBI Taxonomy" id="95742"/>
    <lineage>
        <taxon>Eukaryota</taxon>
        <taxon>Fungi</taxon>
        <taxon>Dikarya</taxon>
        <taxon>Ascomycota</taxon>
        <taxon>Pezizomycotina</taxon>
        <taxon>Dothideomycetes</taxon>
        <taxon>Pleosporomycetidae</taxon>
        <taxon>Pleosporales</taxon>
        <taxon>Pleosporineae</taxon>
        <taxon>Pleosporaceae</taxon>
        <taxon>Curvularia</taxon>
    </lineage>
</organism>